<organism evidence="2 3">
    <name type="scientific">Sebaldella termitidis (strain ATCC 33386 / NCTC 11300)</name>
    <dbReference type="NCBI Taxonomy" id="526218"/>
    <lineage>
        <taxon>Bacteria</taxon>
        <taxon>Fusobacteriati</taxon>
        <taxon>Fusobacteriota</taxon>
        <taxon>Fusobacteriia</taxon>
        <taxon>Fusobacteriales</taxon>
        <taxon>Leptotrichiaceae</taxon>
        <taxon>Sebaldella</taxon>
    </lineage>
</organism>
<dbReference type="RefSeq" id="WP_012860866.1">
    <property type="nucleotide sequence ID" value="NC_013517.1"/>
</dbReference>
<keyword evidence="3" id="KW-1185">Reference proteome</keyword>
<protein>
    <submittedName>
        <fullName evidence="2">Uncharacterized protein</fullName>
    </submittedName>
</protein>
<dbReference type="HOGENOM" id="CLU_1474206_0_0_0"/>
<reference evidence="3" key="1">
    <citation type="submission" date="2009-09" db="EMBL/GenBank/DDBJ databases">
        <title>The complete chromosome of Sebaldella termitidis ATCC 33386.</title>
        <authorList>
            <consortium name="US DOE Joint Genome Institute (JGI-PGF)"/>
            <person name="Lucas S."/>
            <person name="Copeland A."/>
            <person name="Lapidus A."/>
            <person name="Glavina del Rio T."/>
            <person name="Dalin E."/>
            <person name="Tice H."/>
            <person name="Bruce D."/>
            <person name="Goodwin L."/>
            <person name="Pitluck S."/>
            <person name="Kyrpides N."/>
            <person name="Mavromatis K."/>
            <person name="Ivanova N."/>
            <person name="Mikhailova N."/>
            <person name="Sims D."/>
            <person name="Meincke L."/>
            <person name="Brettin T."/>
            <person name="Detter J.C."/>
            <person name="Han C."/>
            <person name="Larimer F."/>
            <person name="Land M."/>
            <person name="Hauser L."/>
            <person name="Markowitz V."/>
            <person name="Cheng J.F."/>
            <person name="Hugenholtz P."/>
            <person name="Woyke T."/>
            <person name="Wu D."/>
            <person name="Eisen J.A."/>
        </authorList>
    </citation>
    <scope>NUCLEOTIDE SEQUENCE [LARGE SCALE GENOMIC DNA]</scope>
    <source>
        <strain evidence="3">ATCC 33386 / NCTC 11300</strain>
    </source>
</reference>
<reference evidence="2 3" key="2">
    <citation type="journal article" date="2010" name="Stand. Genomic Sci.">
        <title>Complete genome sequence of Sebaldella termitidis type strain (NCTC 11300).</title>
        <authorList>
            <person name="Harmon-Smith M."/>
            <person name="Celia L."/>
            <person name="Chertkov O."/>
            <person name="Lapidus A."/>
            <person name="Copeland A."/>
            <person name="Glavina Del Rio T."/>
            <person name="Nolan M."/>
            <person name="Lucas S."/>
            <person name="Tice H."/>
            <person name="Cheng J.F."/>
            <person name="Han C."/>
            <person name="Detter J.C."/>
            <person name="Bruce D."/>
            <person name="Goodwin L."/>
            <person name="Pitluck S."/>
            <person name="Pati A."/>
            <person name="Liolios K."/>
            <person name="Ivanova N."/>
            <person name="Mavromatis K."/>
            <person name="Mikhailova N."/>
            <person name="Chen A."/>
            <person name="Palaniappan K."/>
            <person name="Land M."/>
            <person name="Hauser L."/>
            <person name="Chang Y.J."/>
            <person name="Jeffries C.D."/>
            <person name="Brettin T."/>
            <person name="Goker M."/>
            <person name="Beck B."/>
            <person name="Bristow J."/>
            <person name="Eisen J.A."/>
            <person name="Markowitz V."/>
            <person name="Hugenholtz P."/>
            <person name="Kyrpides N.C."/>
            <person name="Klenk H.P."/>
            <person name="Chen F."/>
        </authorList>
    </citation>
    <scope>NUCLEOTIDE SEQUENCE [LARGE SCALE GENOMIC DNA]</scope>
    <source>
        <strain evidence="3">ATCC 33386 / NCTC 11300</strain>
    </source>
</reference>
<proteinExistence type="predicted"/>
<dbReference type="EMBL" id="CP001739">
    <property type="protein sequence ID" value="ACZ08270.1"/>
    <property type="molecule type" value="Genomic_DNA"/>
</dbReference>
<dbReference type="STRING" id="526218.Sterm_1407"/>
<evidence type="ECO:0000313" key="2">
    <source>
        <dbReference type="EMBL" id="ACZ08270.1"/>
    </source>
</evidence>
<feature type="coiled-coil region" evidence="1">
    <location>
        <begin position="103"/>
        <end position="130"/>
    </location>
</feature>
<dbReference type="AlphaFoldDB" id="D1AHN6"/>
<keyword evidence="1" id="KW-0175">Coiled coil</keyword>
<evidence type="ECO:0000313" key="3">
    <source>
        <dbReference type="Proteomes" id="UP000000845"/>
    </source>
</evidence>
<dbReference type="KEGG" id="str:Sterm_1407"/>
<name>D1AHN6_SEBTE</name>
<gene>
    <name evidence="2" type="ordered locus">Sterm_1407</name>
</gene>
<accession>D1AHN6</accession>
<evidence type="ECO:0000256" key="1">
    <source>
        <dbReference type="SAM" id="Coils"/>
    </source>
</evidence>
<sequence>MDIKELFNEIEEEVLCANTKLEELQNKVTFLSQLLPNRDNLGKLLYSSTNLYGLVHQKKREFFYETVEIFKNFHNLADSTRDIAYTGLLNIFDEVGGNCIYKDKEYETENKKHLAKLSDYENRLSETEKKIFLEINNFEASYNEIYSNLLFETMLIVSSLLNSVERTKKNYVLGGCYEVQKYK</sequence>
<dbReference type="Proteomes" id="UP000000845">
    <property type="component" value="Chromosome"/>
</dbReference>